<sequence length="85" mass="9579">MDTTAGAALYLQYNCQTCHGTDGLNSPVEGYPHLASQPASYLINQMLDIKYKRRSNGMTTIMWPTINRVSDSEIHQIGQYLSRIQ</sequence>
<feature type="domain" description="Cytochrome c" evidence="7">
    <location>
        <begin position="1"/>
        <end position="85"/>
    </location>
</feature>
<proteinExistence type="predicted"/>
<name>A0A2D6YGJ2_9DELT</name>
<evidence type="ECO:0000256" key="1">
    <source>
        <dbReference type="ARBA" id="ARBA00022448"/>
    </source>
</evidence>
<dbReference type="EMBL" id="NZEX01000023">
    <property type="protein sequence ID" value="MAH62289.1"/>
    <property type="molecule type" value="Genomic_DNA"/>
</dbReference>
<dbReference type="Proteomes" id="UP000226525">
    <property type="component" value="Unassembled WGS sequence"/>
</dbReference>
<evidence type="ECO:0000259" key="7">
    <source>
        <dbReference type="PROSITE" id="PS51007"/>
    </source>
</evidence>
<reference evidence="9" key="1">
    <citation type="submission" date="2017-09" db="EMBL/GenBank/DDBJ databases">
        <title>The Reconstruction of 2,631 Draft Metagenome-Assembled Genomes from the Global Oceans.</title>
        <authorList>
            <person name="Tully B.J."/>
            <person name="Graham E.D."/>
            <person name="Heidelberg J.F."/>
        </authorList>
    </citation>
    <scope>NUCLEOTIDE SEQUENCE [LARGE SCALE GENOMIC DNA]</scope>
</reference>
<accession>A0A2D6YGJ2</accession>
<comment type="caution">
    <text evidence="8">The sequence shown here is derived from an EMBL/GenBank/DDBJ whole genome shotgun (WGS) entry which is preliminary data.</text>
</comment>
<keyword evidence="5 6" id="KW-0408">Iron</keyword>
<dbReference type="InterPro" id="IPR036909">
    <property type="entry name" value="Cyt_c-like_dom_sf"/>
</dbReference>
<evidence type="ECO:0000313" key="9">
    <source>
        <dbReference type="Proteomes" id="UP000226525"/>
    </source>
</evidence>
<dbReference type="GO" id="GO:0046872">
    <property type="term" value="F:metal ion binding"/>
    <property type="evidence" value="ECO:0007669"/>
    <property type="project" value="UniProtKB-KW"/>
</dbReference>
<dbReference type="Pfam" id="PF13442">
    <property type="entry name" value="Cytochrome_CBB3"/>
    <property type="match status" value="1"/>
</dbReference>
<evidence type="ECO:0000313" key="8">
    <source>
        <dbReference type="EMBL" id="MAH62289.1"/>
    </source>
</evidence>
<dbReference type="InterPro" id="IPR050597">
    <property type="entry name" value="Cytochrome_c_Oxidase_Subunit"/>
</dbReference>
<keyword evidence="1" id="KW-0813">Transport</keyword>
<dbReference type="PROSITE" id="PS51007">
    <property type="entry name" value="CYTC"/>
    <property type="match status" value="1"/>
</dbReference>
<dbReference type="GO" id="GO:0009055">
    <property type="term" value="F:electron transfer activity"/>
    <property type="evidence" value="ECO:0007669"/>
    <property type="project" value="InterPro"/>
</dbReference>
<evidence type="ECO:0000256" key="2">
    <source>
        <dbReference type="ARBA" id="ARBA00022617"/>
    </source>
</evidence>
<organism evidence="8 9">
    <name type="scientific">SAR324 cluster bacterium</name>
    <dbReference type="NCBI Taxonomy" id="2024889"/>
    <lineage>
        <taxon>Bacteria</taxon>
        <taxon>Deltaproteobacteria</taxon>
        <taxon>SAR324 cluster</taxon>
    </lineage>
</organism>
<evidence type="ECO:0000256" key="6">
    <source>
        <dbReference type="PROSITE-ProRule" id="PRU00433"/>
    </source>
</evidence>
<dbReference type="GO" id="GO:0020037">
    <property type="term" value="F:heme binding"/>
    <property type="evidence" value="ECO:0007669"/>
    <property type="project" value="InterPro"/>
</dbReference>
<dbReference type="InterPro" id="IPR009056">
    <property type="entry name" value="Cyt_c-like_dom"/>
</dbReference>
<evidence type="ECO:0000256" key="3">
    <source>
        <dbReference type="ARBA" id="ARBA00022723"/>
    </source>
</evidence>
<dbReference type="SUPFAM" id="SSF46626">
    <property type="entry name" value="Cytochrome c"/>
    <property type="match status" value="1"/>
</dbReference>
<keyword evidence="4" id="KW-0249">Electron transport</keyword>
<protein>
    <submittedName>
        <fullName evidence="8">Cytochrome C</fullName>
    </submittedName>
</protein>
<dbReference type="PANTHER" id="PTHR33751:SF9">
    <property type="entry name" value="CYTOCHROME C4"/>
    <property type="match status" value="1"/>
</dbReference>
<dbReference type="PANTHER" id="PTHR33751">
    <property type="entry name" value="CBB3-TYPE CYTOCHROME C OXIDASE SUBUNIT FIXP"/>
    <property type="match status" value="1"/>
</dbReference>
<evidence type="ECO:0000256" key="5">
    <source>
        <dbReference type="ARBA" id="ARBA00023004"/>
    </source>
</evidence>
<dbReference type="AlphaFoldDB" id="A0A2D6YGJ2"/>
<gene>
    <name evidence="8" type="ORF">CMN54_02320</name>
</gene>
<keyword evidence="3 6" id="KW-0479">Metal-binding</keyword>
<evidence type="ECO:0000256" key="4">
    <source>
        <dbReference type="ARBA" id="ARBA00022982"/>
    </source>
</evidence>
<keyword evidence="2 6" id="KW-0349">Heme</keyword>
<dbReference type="Gene3D" id="1.10.760.10">
    <property type="entry name" value="Cytochrome c-like domain"/>
    <property type="match status" value="1"/>
</dbReference>